<feature type="chain" id="PRO_5002888992" evidence="2">
    <location>
        <begin position="23"/>
        <end position="586"/>
    </location>
</feature>
<dbReference type="eggNOG" id="COG4771">
    <property type="taxonomic scope" value="Bacteria"/>
</dbReference>
<dbReference type="NCBIfam" id="NF041770">
    <property type="entry name" value="CFI_box_CTERM"/>
    <property type="match status" value="1"/>
</dbReference>
<dbReference type="Proteomes" id="UP000007721">
    <property type="component" value="Chromosome"/>
</dbReference>
<dbReference type="EMBL" id="CP001390">
    <property type="protein sequence ID" value="ACM19861.1"/>
    <property type="molecule type" value="Genomic_DNA"/>
</dbReference>
<dbReference type="eggNOG" id="COG4886">
    <property type="taxonomic scope" value="Bacteria"/>
</dbReference>
<organism evidence="3 4">
    <name type="scientific">Geotalea daltonii (strain DSM 22248 / JCM 15807 / FRC-32)</name>
    <name type="common">Geobacter daltonii</name>
    <dbReference type="NCBI Taxonomy" id="316067"/>
    <lineage>
        <taxon>Bacteria</taxon>
        <taxon>Pseudomonadati</taxon>
        <taxon>Thermodesulfobacteriota</taxon>
        <taxon>Desulfuromonadia</taxon>
        <taxon>Geobacterales</taxon>
        <taxon>Geobacteraceae</taxon>
        <taxon>Geotalea</taxon>
    </lineage>
</organism>
<dbReference type="HOGENOM" id="CLU_447432_0_0_7"/>
<proteinExistence type="predicted"/>
<dbReference type="AlphaFoldDB" id="B9M5A6"/>
<evidence type="ECO:0000313" key="4">
    <source>
        <dbReference type="Proteomes" id="UP000007721"/>
    </source>
</evidence>
<dbReference type="NCBIfam" id="NF045524">
    <property type="entry name" value="MXAN_6640_HExxH"/>
    <property type="match status" value="1"/>
</dbReference>
<dbReference type="KEGG" id="geo:Geob_1502"/>
<keyword evidence="1" id="KW-1133">Transmembrane helix</keyword>
<gene>
    <name evidence="3" type="ordered locus">Geob_1502</name>
</gene>
<sequence>MMKNLRLLLVTLLALFPSLVTAGTLDTYYLQRFGALYGTQQQTAGVVSSQPASPRERCLTPLHHGLSRDWPKLSTETRKTLAKYLAKPSWADEQVYISTGGHFKIHYAGSGVDAPPSTAWVQTVAATFEEVYNSEVVQMGYRAAPTSAGPYDIYLQNMGARAFGITETDIQSSPGSNSFTSFITIDNDFSAGEFGTQITEYTPQKALQITAAHEYHHAIQYGYNYYFDIWFAEVTATWIEDEVYDGVNQLYLYVNNYLTKTMSLDAAAQSGDNSEYGRWIFNRYLTERYAQSPVVRQIWEHLATQSSPGGGADIPMLPVIDTVLRSKGSSIDNDFFSFSKRLYLRDWFSHKNDISLIHPVVPKQAFSAYPVSSGTSPGLPHYSFAFYRFVKSATAPQDLVLRLSQSQGIKVAAFRKNTSGSIDQFSQAADGTITIPSFNASGTEEVMLLICNNSSSDNQVAYFNTDGSQLPSLPGGTTTASSGGKSGCFIATAAYGSYLHPKVTLLRQFRDHYLLTNAPGRAFVSLYYRVSPPLAAFIAEHATARTLCRVVLAPVIFFVEHSLALPLILIIFGGVFFFRRAQRHSC</sequence>
<reference evidence="3 4" key="1">
    <citation type="submission" date="2009-01" db="EMBL/GenBank/DDBJ databases">
        <title>Complete sequence of Geobacter sp. FRC-32.</title>
        <authorList>
            <consortium name="US DOE Joint Genome Institute"/>
            <person name="Lucas S."/>
            <person name="Copeland A."/>
            <person name="Lapidus A."/>
            <person name="Glavina del Rio T."/>
            <person name="Dalin E."/>
            <person name="Tice H."/>
            <person name="Bruce D."/>
            <person name="Goodwin L."/>
            <person name="Pitluck S."/>
            <person name="Saunders E."/>
            <person name="Brettin T."/>
            <person name="Detter J.C."/>
            <person name="Han C."/>
            <person name="Larimer F."/>
            <person name="Land M."/>
            <person name="Hauser L."/>
            <person name="Kyrpides N."/>
            <person name="Ovchinnikova G."/>
            <person name="Kostka J."/>
            <person name="Richardson P."/>
        </authorList>
    </citation>
    <scope>NUCLEOTIDE SEQUENCE [LARGE SCALE GENOMIC DNA]</scope>
    <source>
        <strain evidence="4">DSM 22248 / JCM 15807 / FRC-32</strain>
    </source>
</reference>
<keyword evidence="4" id="KW-1185">Reference proteome</keyword>
<dbReference type="InterPro" id="IPR049886">
    <property type="entry name" value="CFI_box_CTERM_dom"/>
</dbReference>
<protein>
    <submittedName>
        <fullName evidence="3">Uncharacterized protein</fullName>
    </submittedName>
</protein>
<accession>B9M5A6</accession>
<name>B9M5A6_GEODF</name>
<evidence type="ECO:0000313" key="3">
    <source>
        <dbReference type="EMBL" id="ACM19861.1"/>
    </source>
</evidence>
<keyword evidence="1" id="KW-0812">Transmembrane</keyword>
<keyword evidence="2" id="KW-0732">Signal</keyword>
<evidence type="ECO:0000256" key="2">
    <source>
        <dbReference type="SAM" id="SignalP"/>
    </source>
</evidence>
<feature type="transmembrane region" description="Helical" evidence="1">
    <location>
        <begin position="555"/>
        <end position="578"/>
    </location>
</feature>
<feature type="signal peptide" evidence="2">
    <location>
        <begin position="1"/>
        <end position="22"/>
    </location>
</feature>
<evidence type="ECO:0000256" key="1">
    <source>
        <dbReference type="SAM" id="Phobius"/>
    </source>
</evidence>
<keyword evidence="1" id="KW-0472">Membrane</keyword>
<dbReference type="STRING" id="316067.Geob_1502"/>
<dbReference type="RefSeq" id="WP_012646590.1">
    <property type="nucleotide sequence ID" value="NC_011979.1"/>
</dbReference>